<accession>A0AAE7WAT8</accession>
<reference evidence="1" key="1">
    <citation type="submission" date="2021-03" db="EMBL/GenBank/DDBJ databases">
        <authorList>
            <person name="Thompson D.W."/>
            <person name="Brown H.M.F."/>
            <person name="Thompson S.D."/>
            <person name="Grose J.H."/>
        </authorList>
    </citation>
    <scope>NUCLEOTIDE SEQUENCE</scope>
</reference>
<name>A0AAE7WAT8_9CAUD</name>
<dbReference type="EMBL" id="MW749010">
    <property type="protein sequence ID" value="QYA57491.1"/>
    <property type="molecule type" value="Genomic_DNA"/>
</dbReference>
<evidence type="ECO:0000313" key="2">
    <source>
        <dbReference type="Proteomes" id="UP000827626"/>
    </source>
</evidence>
<organism evidence="1 2">
    <name type="scientific">Hafnia phage vB_HpaM_SarahDanielle</name>
    <dbReference type="NCBI Taxonomy" id="2836113"/>
    <lineage>
        <taxon>Viruses</taxon>
        <taxon>Duplodnaviria</taxon>
        <taxon>Heunggongvirae</taxon>
        <taxon>Uroviricota</taxon>
        <taxon>Caudoviricetes</taxon>
        <taxon>Andersonviridae</taxon>
        <taxon>Andersonviridae incertae sedis</taxon>
        <taxon>Daniellevirus</taxon>
        <taxon>Daniellevirus danielle</taxon>
    </lineage>
</organism>
<proteinExistence type="predicted"/>
<evidence type="ECO:0000313" key="1">
    <source>
        <dbReference type="EMBL" id="QYA57491.1"/>
    </source>
</evidence>
<keyword evidence="2" id="KW-1185">Reference proteome</keyword>
<protein>
    <submittedName>
        <fullName evidence="1">Uncharacterized protein</fullName>
    </submittedName>
</protein>
<dbReference type="Proteomes" id="UP000827626">
    <property type="component" value="Segment"/>
</dbReference>
<sequence length="68" mass="7677">MLHLVTGMMFGFIASVTTVDGETFLLNEQYQTQSQCIEETVSLVMDLENDNEVKNVNVIMACEELTEE</sequence>
<gene>
    <name evidence="1" type="ORF">SARAHDANIELLE_63</name>
</gene>